<evidence type="ECO:0000313" key="3">
    <source>
        <dbReference type="EMBL" id="KAE8988338.1"/>
    </source>
</evidence>
<dbReference type="OrthoDB" id="125876at2759"/>
<dbReference type="GO" id="GO:0046983">
    <property type="term" value="F:protein dimerization activity"/>
    <property type="evidence" value="ECO:0007669"/>
    <property type="project" value="InterPro"/>
</dbReference>
<dbReference type="EMBL" id="QXFU01002428">
    <property type="protein sequence ID" value="KAE8985859.1"/>
    <property type="molecule type" value="Genomic_DNA"/>
</dbReference>
<reference evidence="5 7" key="1">
    <citation type="submission" date="2018-09" db="EMBL/GenBank/DDBJ databases">
        <title>Genomic investigation of the strawberry pathogen Phytophthora fragariae indicates pathogenicity is determined by transcriptional variation in three key races.</title>
        <authorList>
            <person name="Adams T.M."/>
            <person name="Armitage A.D."/>
            <person name="Sobczyk M.K."/>
            <person name="Bates H.J."/>
            <person name="Dunwell J.M."/>
            <person name="Nellist C.F."/>
            <person name="Harrison R.J."/>
        </authorList>
    </citation>
    <scope>NUCLEOTIDE SEQUENCE [LARGE SCALE GENOMIC DNA]</scope>
    <source>
        <strain evidence="3 5">SCRP249</strain>
        <strain evidence="2 7">SCRP324</strain>
        <strain evidence="4 6">SCRP333</strain>
    </source>
</reference>
<organism evidence="2 7">
    <name type="scientific">Phytophthora rubi</name>
    <dbReference type="NCBI Taxonomy" id="129364"/>
    <lineage>
        <taxon>Eukaryota</taxon>
        <taxon>Sar</taxon>
        <taxon>Stramenopiles</taxon>
        <taxon>Oomycota</taxon>
        <taxon>Peronosporomycetes</taxon>
        <taxon>Peronosporales</taxon>
        <taxon>Peronosporaceae</taxon>
        <taxon>Phytophthora</taxon>
    </lineage>
</organism>
<dbReference type="EMBL" id="QXFV01002403">
    <property type="protein sequence ID" value="KAE8988338.1"/>
    <property type="molecule type" value="Genomic_DNA"/>
</dbReference>
<dbReference type="AlphaFoldDB" id="A0A6A3ISD2"/>
<dbReference type="InterPro" id="IPR008906">
    <property type="entry name" value="HATC_C_dom"/>
</dbReference>
<gene>
    <name evidence="3" type="ORF">PR001_g22065</name>
    <name evidence="2" type="ORF">PR002_g22516</name>
    <name evidence="4" type="ORF">PR003_g23026</name>
</gene>
<keyword evidence="6" id="KW-1185">Reference proteome</keyword>
<name>A0A6A3ISD2_9STRA</name>
<dbReference type="InterPro" id="IPR012337">
    <property type="entry name" value="RNaseH-like_sf"/>
</dbReference>
<dbReference type="Proteomes" id="UP000435112">
    <property type="component" value="Unassembled WGS sequence"/>
</dbReference>
<evidence type="ECO:0000259" key="1">
    <source>
        <dbReference type="Pfam" id="PF05699"/>
    </source>
</evidence>
<evidence type="ECO:0000313" key="7">
    <source>
        <dbReference type="Proteomes" id="UP000435112"/>
    </source>
</evidence>
<dbReference type="Pfam" id="PF05699">
    <property type="entry name" value="Dimer_Tnp_hAT"/>
    <property type="match status" value="1"/>
</dbReference>
<evidence type="ECO:0000313" key="5">
    <source>
        <dbReference type="Proteomes" id="UP000429607"/>
    </source>
</evidence>
<proteinExistence type="predicted"/>
<dbReference type="EMBL" id="QXFT01002373">
    <property type="protein sequence ID" value="KAE9299334.1"/>
    <property type="molecule type" value="Genomic_DNA"/>
</dbReference>
<protein>
    <recommendedName>
        <fullName evidence="1">HAT C-terminal dimerisation domain-containing protein</fullName>
    </recommendedName>
</protein>
<feature type="domain" description="HAT C-terminal dimerisation" evidence="1">
    <location>
        <begin position="77"/>
        <end position="143"/>
    </location>
</feature>
<dbReference type="Proteomes" id="UP000434957">
    <property type="component" value="Unassembled WGS sequence"/>
</dbReference>
<dbReference type="Proteomes" id="UP000429607">
    <property type="component" value="Unassembled WGS sequence"/>
</dbReference>
<comment type="caution">
    <text evidence="2">The sequence shown here is derived from an EMBL/GenBank/DDBJ whole genome shotgun (WGS) entry which is preliminary data.</text>
</comment>
<accession>A0A6A3ISD2</accession>
<dbReference type="SUPFAM" id="SSF53098">
    <property type="entry name" value="Ribonuclease H-like"/>
    <property type="match status" value="1"/>
</dbReference>
<evidence type="ECO:0000313" key="4">
    <source>
        <dbReference type="EMBL" id="KAE9299334.1"/>
    </source>
</evidence>
<evidence type="ECO:0000313" key="6">
    <source>
        <dbReference type="Proteomes" id="UP000434957"/>
    </source>
</evidence>
<evidence type="ECO:0000313" key="2">
    <source>
        <dbReference type="EMBL" id="KAE8985859.1"/>
    </source>
</evidence>
<sequence length="180" mass="20183">MCSASGSTSFTGTLTVCRICWTPATLNMNQEMQESVVEFIAKWNGPGNEDVTMAGLLKFQAAVQHQNRQIKLVVDNRVRVNEFWGGVHGFPLLQKTATTVFASASYSAAAERNFPAHKFVHSQLRNRLKETNVEKLVLIFFNMKSIQPEDMDALGLLEDLTETDNEADSNNNQDSDFEYN</sequence>